<keyword evidence="3" id="KW-1185">Reference proteome</keyword>
<feature type="transmembrane region" description="Helical" evidence="1">
    <location>
        <begin position="12"/>
        <end position="34"/>
    </location>
</feature>
<gene>
    <name evidence="2" type="ORF">FHW16_001113</name>
</gene>
<keyword evidence="1" id="KW-1133">Transmembrane helix</keyword>
<dbReference type="RefSeq" id="WP_182548100.1">
    <property type="nucleotide sequence ID" value="NZ_JACGXN010000001.1"/>
</dbReference>
<evidence type="ECO:0008006" key="4">
    <source>
        <dbReference type="Google" id="ProtNLM"/>
    </source>
</evidence>
<organism evidence="2 3">
    <name type="scientific">Phyllobacterium myrsinacearum</name>
    <dbReference type="NCBI Taxonomy" id="28101"/>
    <lineage>
        <taxon>Bacteria</taxon>
        <taxon>Pseudomonadati</taxon>
        <taxon>Pseudomonadota</taxon>
        <taxon>Alphaproteobacteria</taxon>
        <taxon>Hyphomicrobiales</taxon>
        <taxon>Phyllobacteriaceae</taxon>
        <taxon>Phyllobacterium</taxon>
    </lineage>
</organism>
<evidence type="ECO:0000313" key="3">
    <source>
        <dbReference type="Proteomes" id="UP000549052"/>
    </source>
</evidence>
<reference evidence="2 3" key="1">
    <citation type="submission" date="2020-07" db="EMBL/GenBank/DDBJ databases">
        <title>Genomic Encyclopedia of Type Strains, Phase IV (KMG-V): Genome sequencing to study the core and pangenomes of soil and plant-associated prokaryotes.</title>
        <authorList>
            <person name="Whitman W."/>
        </authorList>
    </citation>
    <scope>NUCLEOTIDE SEQUENCE [LARGE SCALE GENOMIC DNA]</scope>
    <source>
        <strain evidence="2 3">AN3</strain>
    </source>
</reference>
<dbReference type="Proteomes" id="UP000549052">
    <property type="component" value="Unassembled WGS sequence"/>
</dbReference>
<proteinExistence type="predicted"/>
<evidence type="ECO:0000313" key="2">
    <source>
        <dbReference type="EMBL" id="MBA8877431.1"/>
    </source>
</evidence>
<evidence type="ECO:0000256" key="1">
    <source>
        <dbReference type="SAM" id="Phobius"/>
    </source>
</evidence>
<sequence>MWSHVRNLSSKALAWITAGIGTFAALVVAVALGVSEARSPNEIPIIKAGQSLDAGRWQVKPLKAWVTDQKIYGLTPKEDQKALILEVELMNRTAQSDRAYYSTFHLPPTLEAAAEKPMIYLARDEALMPSLQPGLQEKVAYVWLMPASAVPKDNIDFSIEAETFKPRDNLYGMPGWFNKYNAATVSLVLAGGEG</sequence>
<protein>
    <recommendedName>
        <fullName evidence="4">DUF4352 domain-containing protein</fullName>
    </recommendedName>
</protein>
<dbReference type="EMBL" id="JACGXN010000001">
    <property type="protein sequence ID" value="MBA8877431.1"/>
    <property type="molecule type" value="Genomic_DNA"/>
</dbReference>
<keyword evidence="1" id="KW-0812">Transmembrane</keyword>
<accession>A0A839EBY7</accession>
<dbReference type="AlphaFoldDB" id="A0A839EBY7"/>
<comment type="caution">
    <text evidence="2">The sequence shown here is derived from an EMBL/GenBank/DDBJ whole genome shotgun (WGS) entry which is preliminary data.</text>
</comment>
<keyword evidence="1" id="KW-0472">Membrane</keyword>
<name>A0A839EBY7_9HYPH</name>